<dbReference type="Gene3D" id="1.10.510.10">
    <property type="entry name" value="Transferase(Phosphotransferase) domain 1"/>
    <property type="match status" value="1"/>
</dbReference>
<keyword evidence="2" id="KW-0808">Transferase</keyword>
<gene>
    <name evidence="8" type="primary">A02p055330.1_BraROA</name>
    <name evidence="8" type="ORF">IGI04_008417</name>
</gene>
<evidence type="ECO:0000256" key="5">
    <source>
        <dbReference type="ARBA" id="ARBA00022840"/>
    </source>
</evidence>
<keyword evidence="3" id="KW-0547">Nucleotide-binding</keyword>
<name>A0ABQ7NMK8_BRACM</name>
<proteinExistence type="predicted"/>
<dbReference type="CDD" id="cd14066">
    <property type="entry name" value="STKc_IRAK"/>
    <property type="match status" value="1"/>
</dbReference>
<evidence type="ECO:0000256" key="3">
    <source>
        <dbReference type="ARBA" id="ARBA00022741"/>
    </source>
</evidence>
<dbReference type="PANTHER" id="PTHR27002">
    <property type="entry name" value="RECEPTOR-LIKE SERINE/THREONINE-PROTEIN KINASE SD1-8"/>
    <property type="match status" value="1"/>
</dbReference>
<keyword evidence="1" id="KW-0723">Serine/threonine-protein kinase</keyword>
<keyword evidence="6" id="KW-0812">Transmembrane</keyword>
<dbReference type="PROSITE" id="PS00108">
    <property type="entry name" value="PROTEIN_KINASE_ST"/>
    <property type="match status" value="1"/>
</dbReference>
<protein>
    <recommendedName>
        <fullName evidence="7">Protein kinase domain-containing protein</fullName>
    </recommendedName>
</protein>
<evidence type="ECO:0000313" key="8">
    <source>
        <dbReference type="EMBL" id="KAG5412098.1"/>
    </source>
</evidence>
<dbReference type="EMBL" id="JADBGQ010000002">
    <property type="protein sequence ID" value="KAG5412098.1"/>
    <property type="molecule type" value="Genomic_DNA"/>
</dbReference>
<evidence type="ECO:0000256" key="2">
    <source>
        <dbReference type="ARBA" id="ARBA00022679"/>
    </source>
</evidence>
<evidence type="ECO:0000256" key="4">
    <source>
        <dbReference type="ARBA" id="ARBA00022777"/>
    </source>
</evidence>
<feature type="domain" description="Protein kinase" evidence="7">
    <location>
        <begin position="301"/>
        <end position="585"/>
    </location>
</feature>
<dbReference type="Gene3D" id="3.30.200.20">
    <property type="entry name" value="Phosphorylase Kinase, domain 1"/>
    <property type="match status" value="1"/>
</dbReference>
<comment type="caution">
    <text evidence="8">The sequence shown here is derived from an EMBL/GenBank/DDBJ whole genome shotgun (WGS) entry which is preliminary data.</text>
</comment>
<keyword evidence="9" id="KW-1185">Reference proteome</keyword>
<reference evidence="8 9" key="1">
    <citation type="submission" date="2021-03" db="EMBL/GenBank/DDBJ databases">
        <authorList>
            <person name="King G.J."/>
            <person name="Bancroft I."/>
            <person name="Baten A."/>
            <person name="Bloomfield J."/>
            <person name="Borpatragohain P."/>
            <person name="He Z."/>
            <person name="Irish N."/>
            <person name="Irwin J."/>
            <person name="Liu K."/>
            <person name="Mauleon R.P."/>
            <person name="Moore J."/>
            <person name="Morris R."/>
            <person name="Ostergaard L."/>
            <person name="Wang B."/>
            <person name="Wells R."/>
        </authorList>
    </citation>
    <scope>NUCLEOTIDE SEQUENCE [LARGE SCALE GENOMIC DNA]</scope>
    <source>
        <strain evidence="8">R-o-18</strain>
        <tissue evidence="8">Leaf</tissue>
    </source>
</reference>
<dbReference type="SMART" id="SM00220">
    <property type="entry name" value="S_TKc"/>
    <property type="match status" value="1"/>
</dbReference>
<keyword evidence="6" id="KW-1133">Transmembrane helix</keyword>
<dbReference type="SUPFAM" id="SSF56112">
    <property type="entry name" value="Protein kinase-like (PK-like)"/>
    <property type="match status" value="1"/>
</dbReference>
<dbReference type="Pfam" id="PF00069">
    <property type="entry name" value="Pkinase"/>
    <property type="match status" value="1"/>
</dbReference>
<keyword evidence="6" id="KW-0472">Membrane</keyword>
<evidence type="ECO:0000259" key="7">
    <source>
        <dbReference type="PROSITE" id="PS50011"/>
    </source>
</evidence>
<evidence type="ECO:0000256" key="6">
    <source>
        <dbReference type="SAM" id="Phobius"/>
    </source>
</evidence>
<dbReference type="PROSITE" id="PS50011">
    <property type="entry name" value="PROTEIN_KINASE_DOM"/>
    <property type="match status" value="1"/>
</dbReference>
<accession>A0ABQ7NMK8</accession>
<feature type="transmembrane region" description="Helical" evidence="6">
    <location>
        <begin position="9"/>
        <end position="27"/>
    </location>
</feature>
<dbReference type="PANTHER" id="PTHR27002:SF975">
    <property type="entry name" value="PROTEIN KINASE DOMAIN-CONTAINING PROTEIN"/>
    <property type="match status" value="1"/>
</dbReference>
<keyword evidence="5" id="KW-0067">ATP-binding</keyword>
<dbReference type="InterPro" id="IPR000719">
    <property type="entry name" value="Prot_kinase_dom"/>
</dbReference>
<dbReference type="InterPro" id="IPR011009">
    <property type="entry name" value="Kinase-like_dom_sf"/>
</dbReference>
<evidence type="ECO:0000313" key="9">
    <source>
        <dbReference type="Proteomes" id="UP000823674"/>
    </source>
</evidence>
<sequence length="614" mass="69486">MNMDTCNKNAFAIFQGFLMMFLYLQFWEVSSDRISTNRSLSGYQTIGSSGDVYELGLFTPEPDDSIEVLEDWVASLLRDNDYVATGDGLTSTSTKLWQSFDVPQCLISWNSIKDPSPGHYSLKVDHKTRNTLIVMVSNGSKSCWSSGPCYVSDQRCMVYSYCGSFRLCNGKTSQVSCECIPNFARDRSFPLQNIQIKSERSQFVYMSMSWSYEGMNNLSQMRLENKGATKHYKTATIVLASVLTSVAAAAFLVGSCCCYFSSRRRTRAQKAEADTTETEDGDGEGMCDLSLHTIIRATNGFSEDCKIGEGGFGPVYKAKLPNGVDVAIKRLSKRSNQGLNEFKNEVDLVNKLQHRNLVRLLGHCMEEDEKLLIYEYMSNKSLDAFLFDSIKSRELDWEKRMNIINGTTRGLRYLHEDSHLKIIHRDLKSSNILLDDEMNPKISDFGTARIFDCKQIDDNTQRIIGTYGYMSPEYGWGGIISEKSDIYSFGVLLLEIISGKKANKFVHNDHNSLINYAWQSWCDTKGVSIVDEALGDSYSSKEAMRCIHIALLCVQDHPKDRPTISQIGYMFNNDHHLQYPKQPTFTNALNNDQRLMSHCAFSINEATQTTMEAR</sequence>
<feature type="transmembrane region" description="Helical" evidence="6">
    <location>
        <begin position="237"/>
        <end position="260"/>
    </location>
</feature>
<evidence type="ECO:0000256" key="1">
    <source>
        <dbReference type="ARBA" id="ARBA00022527"/>
    </source>
</evidence>
<keyword evidence="4" id="KW-0418">Kinase</keyword>
<dbReference type="Proteomes" id="UP000823674">
    <property type="component" value="Chromosome A02"/>
</dbReference>
<dbReference type="InterPro" id="IPR008271">
    <property type="entry name" value="Ser/Thr_kinase_AS"/>
</dbReference>
<organism evidence="8 9">
    <name type="scientific">Brassica rapa subsp. trilocularis</name>
    <dbReference type="NCBI Taxonomy" id="1813537"/>
    <lineage>
        <taxon>Eukaryota</taxon>
        <taxon>Viridiplantae</taxon>
        <taxon>Streptophyta</taxon>
        <taxon>Embryophyta</taxon>
        <taxon>Tracheophyta</taxon>
        <taxon>Spermatophyta</taxon>
        <taxon>Magnoliopsida</taxon>
        <taxon>eudicotyledons</taxon>
        <taxon>Gunneridae</taxon>
        <taxon>Pentapetalae</taxon>
        <taxon>rosids</taxon>
        <taxon>malvids</taxon>
        <taxon>Brassicales</taxon>
        <taxon>Brassicaceae</taxon>
        <taxon>Brassiceae</taxon>
        <taxon>Brassica</taxon>
    </lineage>
</organism>